<keyword evidence="11" id="KW-0057">Aromatic amino acid biosynthesis</keyword>
<evidence type="ECO:0000256" key="1">
    <source>
        <dbReference type="ARBA" id="ARBA00000824"/>
    </source>
</evidence>
<comment type="pathway">
    <text evidence="4">Amino-acid biosynthesis; L-phenylalanine biosynthesis; phenylpyruvate from prephenate: step 1/1.</text>
</comment>
<comment type="pathway">
    <text evidence="5">Metabolic intermediate biosynthesis; prephenate biosynthesis; prephenate from chorismate: step 1/1.</text>
</comment>
<evidence type="ECO:0000256" key="3">
    <source>
        <dbReference type="ARBA" id="ARBA00004496"/>
    </source>
</evidence>
<comment type="catalytic activity">
    <reaction evidence="18">
        <text>prephenate + H(+) = 3-phenylpyruvate + CO2 + H2O</text>
        <dbReference type="Rhea" id="RHEA:21648"/>
        <dbReference type="ChEBI" id="CHEBI:15377"/>
        <dbReference type="ChEBI" id="CHEBI:15378"/>
        <dbReference type="ChEBI" id="CHEBI:16526"/>
        <dbReference type="ChEBI" id="CHEBI:18005"/>
        <dbReference type="ChEBI" id="CHEBI:29934"/>
        <dbReference type="EC" id="4.2.1.51"/>
    </reaction>
</comment>
<dbReference type="SUPFAM" id="SSF55021">
    <property type="entry name" value="ACT-like"/>
    <property type="match status" value="1"/>
</dbReference>
<evidence type="ECO:0000256" key="5">
    <source>
        <dbReference type="ARBA" id="ARBA00004817"/>
    </source>
</evidence>
<keyword evidence="13 22" id="KW-0413">Isomerase</keyword>
<dbReference type="SUPFAM" id="SSF53850">
    <property type="entry name" value="Periplasmic binding protein-like II"/>
    <property type="match status" value="1"/>
</dbReference>
<evidence type="ECO:0000313" key="23">
    <source>
        <dbReference type="Proteomes" id="UP000596929"/>
    </source>
</evidence>
<dbReference type="Gene3D" id="3.30.70.260">
    <property type="match status" value="1"/>
</dbReference>
<dbReference type="CDD" id="cd13631">
    <property type="entry name" value="PBP2_Ct-PDT_like"/>
    <property type="match status" value="1"/>
</dbReference>
<evidence type="ECO:0000256" key="7">
    <source>
        <dbReference type="ARBA" id="ARBA00014401"/>
    </source>
</evidence>
<evidence type="ECO:0000313" key="22">
    <source>
        <dbReference type="EMBL" id="MBC5628000.1"/>
    </source>
</evidence>
<dbReference type="CDD" id="cd04905">
    <property type="entry name" value="ACT_CM-PDT"/>
    <property type="match status" value="1"/>
</dbReference>
<comment type="caution">
    <text evidence="22">The sequence shown here is derived from an EMBL/GenBank/DDBJ whole genome shotgun (WGS) entry which is preliminary data.</text>
</comment>
<dbReference type="PIRSF" id="PIRSF001500">
    <property type="entry name" value="Chor_mut_pdt_Ppr"/>
    <property type="match status" value="1"/>
</dbReference>
<dbReference type="Pfam" id="PF01817">
    <property type="entry name" value="CM_2"/>
    <property type="match status" value="1"/>
</dbReference>
<evidence type="ECO:0000256" key="18">
    <source>
        <dbReference type="ARBA" id="ARBA00047848"/>
    </source>
</evidence>
<evidence type="ECO:0000256" key="9">
    <source>
        <dbReference type="ARBA" id="ARBA00022490"/>
    </source>
</evidence>
<reference evidence="22 23" key="1">
    <citation type="submission" date="2020-08" db="EMBL/GenBank/DDBJ databases">
        <title>Genome public.</title>
        <authorList>
            <person name="Liu C."/>
            <person name="Sun Q."/>
        </authorList>
    </citation>
    <scope>NUCLEOTIDE SEQUENCE [LARGE SCALE GENOMIC DNA]</scope>
    <source>
        <strain evidence="22 23">NSJ-6</strain>
    </source>
</reference>
<keyword evidence="23" id="KW-1185">Reference proteome</keyword>
<keyword evidence="12" id="KW-0584">Phenylalanine biosynthesis</keyword>
<dbReference type="InterPro" id="IPR036263">
    <property type="entry name" value="Chorismate_II_sf"/>
</dbReference>
<feature type="domain" description="ACT" evidence="21">
    <location>
        <begin position="295"/>
        <end position="372"/>
    </location>
</feature>
<evidence type="ECO:0000256" key="11">
    <source>
        <dbReference type="ARBA" id="ARBA00023141"/>
    </source>
</evidence>
<sequence>MMDLSDYRKEIDEIDEEMTRLFEKRMDVAVKVAEYKINNKLPIFNGGREAEVIHKNVKRLKNSNYESLIRKYFNHLMELSRALQQKRFNEINNYSTELSGRIRDGKLGFQGLEGSFSEEAMIKYFGGNRETSHYETFEDVFEALKKNEIDYGILPVENTSTGAITEVYDLMNKYGFYIVGEECIKIKQHLIGLEGATLDNIKEVYSHPQGFQQSSEFLNVNKEWVCIPYYNTATSVKKVYDLNDVTKVAIGSERAAKLYGLKILVHNINNQCENQTRFLIIGRNLEVNENCDKVSVIFSLEDEVGTLYSLLNHFAENNINLKKIESRPIKNSPWKYLLYVDFDGNLNSIEVKNALKLIQKNSEYFKLLGNYKKFS</sequence>
<dbReference type="InterPro" id="IPR045865">
    <property type="entry name" value="ACT-like_dom_sf"/>
</dbReference>
<protein>
    <recommendedName>
        <fullName evidence="7">Bifunctional chorismate mutase/prephenate dehydratase</fullName>
        <ecNumber evidence="6">4.2.1.51</ecNumber>
    </recommendedName>
    <alternativeName>
        <fullName evidence="17">Chorismate mutase-prephenate dehydratase</fullName>
    </alternativeName>
    <alternativeName>
        <fullName evidence="8">Prephenate dehydratase</fullName>
    </alternativeName>
    <alternativeName>
        <fullName evidence="16">p-protein</fullName>
    </alternativeName>
</protein>
<feature type="domain" description="Chorismate mutase" evidence="19">
    <location>
        <begin position="1"/>
        <end position="88"/>
    </location>
</feature>
<comment type="function">
    <text evidence="2">Catalyzes the Claisen rearrangement of chorismate to prephenate and the decarboxylation/dehydration of prephenate to phenylpyruvate.</text>
</comment>
<dbReference type="PROSITE" id="PS51168">
    <property type="entry name" value="CHORISMATE_MUT_2"/>
    <property type="match status" value="1"/>
</dbReference>
<dbReference type="RefSeq" id="WP_032120007.1">
    <property type="nucleotide sequence ID" value="NZ_JACOOO010000004.1"/>
</dbReference>
<name>A0ABR7D9D9_9CLOT</name>
<evidence type="ECO:0000256" key="12">
    <source>
        <dbReference type="ARBA" id="ARBA00023222"/>
    </source>
</evidence>
<evidence type="ECO:0000256" key="2">
    <source>
        <dbReference type="ARBA" id="ARBA00002364"/>
    </source>
</evidence>
<evidence type="ECO:0000256" key="16">
    <source>
        <dbReference type="ARBA" id="ARBA00031175"/>
    </source>
</evidence>
<dbReference type="PROSITE" id="PS51171">
    <property type="entry name" value="PREPHENATE_DEHYDR_3"/>
    <property type="match status" value="1"/>
</dbReference>
<dbReference type="PANTHER" id="PTHR21022">
    <property type="entry name" value="PREPHENATE DEHYDRATASE P PROTEIN"/>
    <property type="match status" value="1"/>
</dbReference>
<evidence type="ECO:0000259" key="19">
    <source>
        <dbReference type="PROSITE" id="PS51168"/>
    </source>
</evidence>
<keyword evidence="14" id="KW-0456">Lyase</keyword>
<dbReference type="PANTHER" id="PTHR21022:SF19">
    <property type="entry name" value="PREPHENATE DEHYDRATASE-RELATED"/>
    <property type="match status" value="1"/>
</dbReference>
<dbReference type="SUPFAM" id="SSF48600">
    <property type="entry name" value="Chorismate mutase II"/>
    <property type="match status" value="1"/>
</dbReference>
<evidence type="ECO:0000256" key="4">
    <source>
        <dbReference type="ARBA" id="ARBA00004741"/>
    </source>
</evidence>
<dbReference type="NCBIfam" id="TIGR01805">
    <property type="entry name" value="CM_mono_grmpos"/>
    <property type="match status" value="1"/>
</dbReference>
<dbReference type="Gene3D" id="3.40.190.10">
    <property type="entry name" value="Periplasmic binding protein-like II"/>
    <property type="match status" value="2"/>
</dbReference>
<dbReference type="InterPro" id="IPR018528">
    <property type="entry name" value="Preph_deHydtase_CS"/>
</dbReference>
<dbReference type="GO" id="GO:0004106">
    <property type="term" value="F:chorismate mutase activity"/>
    <property type="evidence" value="ECO:0007669"/>
    <property type="project" value="UniProtKB-EC"/>
</dbReference>
<dbReference type="InterPro" id="IPR011279">
    <property type="entry name" value="Chorismate_mutase_GmP"/>
</dbReference>
<evidence type="ECO:0000256" key="17">
    <source>
        <dbReference type="ARBA" id="ARBA00031520"/>
    </source>
</evidence>
<dbReference type="PROSITE" id="PS00857">
    <property type="entry name" value="PREPHENATE_DEHYDR_1"/>
    <property type="match status" value="1"/>
</dbReference>
<dbReference type="Gene3D" id="1.20.59.10">
    <property type="entry name" value="Chorismate mutase"/>
    <property type="match status" value="1"/>
</dbReference>
<dbReference type="EMBL" id="JACOOO010000004">
    <property type="protein sequence ID" value="MBC5628000.1"/>
    <property type="molecule type" value="Genomic_DNA"/>
</dbReference>
<organism evidence="22 23">
    <name type="scientific">Clostridium hominis</name>
    <dbReference type="NCBI Taxonomy" id="2763036"/>
    <lineage>
        <taxon>Bacteria</taxon>
        <taxon>Bacillati</taxon>
        <taxon>Bacillota</taxon>
        <taxon>Clostridia</taxon>
        <taxon>Eubacteriales</taxon>
        <taxon>Clostridiaceae</taxon>
        <taxon>Clostridium</taxon>
    </lineage>
</organism>
<dbReference type="InterPro" id="IPR002701">
    <property type="entry name" value="CM_II_prokaryot"/>
</dbReference>
<dbReference type="InterPro" id="IPR002912">
    <property type="entry name" value="ACT_dom"/>
</dbReference>
<evidence type="ECO:0000259" key="20">
    <source>
        <dbReference type="PROSITE" id="PS51171"/>
    </source>
</evidence>
<dbReference type="Proteomes" id="UP000596929">
    <property type="component" value="Unassembled WGS sequence"/>
</dbReference>
<dbReference type="SMART" id="SM00830">
    <property type="entry name" value="CM_2"/>
    <property type="match status" value="1"/>
</dbReference>
<evidence type="ECO:0000256" key="14">
    <source>
        <dbReference type="ARBA" id="ARBA00023239"/>
    </source>
</evidence>
<comment type="subcellular location">
    <subcellularLocation>
        <location evidence="3">Cytoplasm</location>
    </subcellularLocation>
</comment>
<comment type="catalytic activity">
    <reaction evidence="1">
        <text>chorismate = prephenate</text>
        <dbReference type="Rhea" id="RHEA:13897"/>
        <dbReference type="ChEBI" id="CHEBI:29748"/>
        <dbReference type="ChEBI" id="CHEBI:29934"/>
        <dbReference type="EC" id="5.4.99.5"/>
    </reaction>
</comment>
<proteinExistence type="predicted"/>
<dbReference type="EC" id="4.2.1.51" evidence="6"/>
<evidence type="ECO:0000256" key="13">
    <source>
        <dbReference type="ARBA" id="ARBA00023235"/>
    </source>
</evidence>
<keyword evidence="15" id="KW-0511">Multifunctional enzyme</keyword>
<evidence type="ECO:0000259" key="21">
    <source>
        <dbReference type="PROSITE" id="PS51671"/>
    </source>
</evidence>
<gene>
    <name evidence="22" type="ORF">H8S20_03740</name>
</gene>
<keyword evidence="10" id="KW-0028">Amino-acid biosynthesis</keyword>
<accession>A0ABR7D9D9</accession>
<evidence type="ECO:0000256" key="8">
    <source>
        <dbReference type="ARBA" id="ARBA00021872"/>
    </source>
</evidence>
<keyword evidence="9" id="KW-0963">Cytoplasm</keyword>
<dbReference type="InterPro" id="IPR001086">
    <property type="entry name" value="Preph_deHydtase"/>
</dbReference>
<dbReference type="InterPro" id="IPR008242">
    <property type="entry name" value="Chor_mutase/pphenate_deHydtase"/>
</dbReference>
<dbReference type="PROSITE" id="PS51671">
    <property type="entry name" value="ACT"/>
    <property type="match status" value="1"/>
</dbReference>
<evidence type="ECO:0000256" key="10">
    <source>
        <dbReference type="ARBA" id="ARBA00022605"/>
    </source>
</evidence>
<feature type="domain" description="Prephenate dehydratase" evidence="20">
    <location>
        <begin position="106"/>
        <end position="283"/>
    </location>
</feature>
<dbReference type="InterPro" id="IPR036979">
    <property type="entry name" value="CM_dom_sf"/>
</dbReference>
<evidence type="ECO:0000256" key="15">
    <source>
        <dbReference type="ARBA" id="ARBA00023268"/>
    </source>
</evidence>
<dbReference type="Pfam" id="PF00800">
    <property type="entry name" value="PDT"/>
    <property type="match status" value="1"/>
</dbReference>
<evidence type="ECO:0000256" key="6">
    <source>
        <dbReference type="ARBA" id="ARBA00013147"/>
    </source>
</evidence>